<dbReference type="Pfam" id="PF01391">
    <property type="entry name" value="Collagen"/>
    <property type="match status" value="2"/>
</dbReference>
<dbReference type="PANTHER" id="PTHR15427">
    <property type="entry name" value="EMILIN ELASTIN MICROFIBRIL INTERFACE-LOCATED PROTEIN ELASTIN MICROFIBRIL INTERFACER"/>
    <property type="match status" value="1"/>
</dbReference>
<dbReference type="Pfam" id="PF07546">
    <property type="entry name" value="EMI"/>
    <property type="match status" value="1"/>
</dbReference>
<feature type="compositionally biased region" description="Low complexity" evidence="5">
    <location>
        <begin position="148"/>
        <end position="163"/>
    </location>
</feature>
<dbReference type="HOGENOM" id="CLU_045268_1_0_1"/>
<feature type="compositionally biased region" description="Pro residues" evidence="5">
    <location>
        <begin position="164"/>
        <end position="175"/>
    </location>
</feature>
<keyword evidence="8" id="KW-1185">Reference proteome</keyword>
<sequence>SCTWPGLGPGSSSRAVTRPTYRVAYRTVTALEWKCCPGHSGHNCQEETTGYLAPREAGHPNAPQHRLPLRPATYSGCLNCSSMVELAGRLTSLEAKVALLSASQPTTSPVPSLHLVTPSQPWGFLSSPGQEGRAGKVGSPGPPGPLGPKGDAGSRGPSGIPGARGPPGPSGPPGMPGQDGARGLPGEKGLPGLPGPPGRPGLPAPVGPTISRVPATRDPNSFTDSSSGGVMGPAGPPGPSGPMGLLGPPGPAGLPGPPGRDGPPGSPGSRGLEGERPWGCGQARLVAGGRELPGPQPSAFSLSLLAPSPRPCPASQQYPGEGLPPLREALKILAERVLILETMIGLYEPEPGSGAGPFSTSAPSIQRSQRHGLAASRLHPPPEDTSK</sequence>
<reference evidence="7" key="4">
    <citation type="submission" date="2025-09" db="UniProtKB">
        <authorList>
            <consortium name="Ensembl"/>
        </authorList>
    </citation>
    <scope>IDENTIFICATION</scope>
</reference>
<evidence type="ECO:0000259" key="6">
    <source>
        <dbReference type="PROSITE" id="PS51041"/>
    </source>
</evidence>
<proteinExistence type="predicted"/>
<dbReference type="InterPro" id="IPR008160">
    <property type="entry name" value="Collagen"/>
</dbReference>
<dbReference type="EMBL" id="AGCU01001563">
    <property type="status" value="NOT_ANNOTATED_CDS"/>
    <property type="molecule type" value="Genomic_DNA"/>
</dbReference>
<dbReference type="AlphaFoldDB" id="K7F9F9"/>
<dbReference type="PROSITE" id="PS51041">
    <property type="entry name" value="EMI"/>
    <property type="match status" value="1"/>
</dbReference>
<feature type="region of interest" description="Disordered" evidence="5">
    <location>
        <begin position="121"/>
        <end position="279"/>
    </location>
</feature>
<feature type="domain" description="EMI" evidence="6">
    <location>
        <begin position="1"/>
        <end position="46"/>
    </location>
</feature>
<evidence type="ECO:0000256" key="1">
    <source>
        <dbReference type="ARBA" id="ARBA00004613"/>
    </source>
</evidence>
<keyword evidence="2" id="KW-0964">Secreted</keyword>
<feature type="region of interest" description="Disordered" evidence="5">
    <location>
        <begin position="348"/>
        <end position="387"/>
    </location>
</feature>
<feature type="compositionally biased region" description="Pro residues" evidence="5">
    <location>
        <begin position="193"/>
        <end position="206"/>
    </location>
</feature>
<dbReference type="InterPro" id="IPR050392">
    <property type="entry name" value="Collagen/C1q_domain"/>
</dbReference>
<reference evidence="7" key="3">
    <citation type="submission" date="2025-08" db="UniProtKB">
        <authorList>
            <consortium name="Ensembl"/>
        </authorList>
    </citation>
    <scope>IDENTIFICATION</scope>
</reference>
<dbReference type="InterPro" id="IPR011489">
    <property type="entry name" value="EMI_domain"/>
</dbReference>
<dbReference type="EMBL" id="AGCU01001561">
    <property type="status" value="NOT_ANNOTATED_CDS"/>
    <property type="molecule type" value="Genomic_DNA"/>
</dbReference>
<dbReference type="EMBL" id="AGCU01001560">
    <property type="status" value="NOT_ANNOTATED_CDS"/>
    <property type="molecule type" value="Genomic_DNA"/>
</dbReference>
<evidence type="ECO:0000256" key="2">
    <source>
        <dbReference type="ARBA" id="ARBA00022525"/>
    </source>
</evidence>
<evidence type="ECO:0000313" key="7">
    <source>
        <dbReference type="Ensembl" id="ENSPSIP00000004669.1"/>
    </source>
</evidence>
<protein>
    <recommendedName>
        <fullName evidence="6">EMI domain-containing protein</fullName>
    </recommendedName>
</protein>
<comment type="subcellular location">
    <subcellularLocation>
        <location evidence="1">Secreted</location>
    </subcellularLocation>
</comment>
<dbReference type="EMBL" id="AGCU01001562">
    <property type="status" value="NOT_ANNOTATED_CDS"/>
    <property type="molecule type" value="Genomic_DNA"/>
</dbReference>
<evidence type="ECO:0000256" key="3">
    <source>
        <dbReference type="ARBA" id="ARBA00022729"/>
    </source>
</evidence>
<evidence type="ECO:0000313" key="8">
    <source>
        <dbReference type="Proteomes" id="UP000007267"/>
    </source>
</evidence>
<dbReference type="GeneTree" id="ENSGT00940000161542"/>
<accession>K7F9F9</accession>
<name>K7F9F9_PELSI</name>
<reference evidence="8" key="1">
    <citation type="submission" date="2011-10" db="EMBL/GenBank/DDBJ databases">
        <authorList>
            <consortium name="Soft-shell Turtle Genome Consortium"/>
        </authorList>
    </citation>
    <scope>NUCLEOTIDE SEQUENCE [LARGE SCALE GENOMIC DNA]</scope>
    <source>
        <strain evidence="8">Daiwa-1</strain>
    </source>
</reference>
<dbReference type="Proteomes" id="UP000007267">
    <property type="component" value="Unassembled WGS sequence"/>
</dbReference>
<dbReference type="Ensembl" id="ENSPSIT00000004695.1">
    <property type="protein sequence ID" value="ENSPSIP00000004669.1"/>
    <property type="gene ID" value="ENSPSIG00000004365.1"/>
</dbReference>
<evidence type="ECO:0000256" key="5">
    <source>
        <dbReference type="SAM" id="MobiDB-lite"/>
    </source>
</evidence>
<dbReference type="PANTHER" id="PTHR15427:SF23">
    <property type="entry name" value="EMI DOMAIN-CONTAINING PROTEIN 1"/>
    <property type="match status" value="1"/>
</dbReference>
<keyword evidence="3" id="KW-0732">Signal</keyword>
<feature type="compositionally biased region" description="Pro residues" evidence="5">
    <location>
        <begin position="248"/>
        <end position="266"/>
    </location>
</feature>
<dbReference type="GO" id="GO:0005576">
    <property type="term" value="C:extracellular region"/>
    <property type="evidence" value="ECO:0007669"/>
    <property type="project" value="UniProtKB-SubCell"/>
</dbReference>
<dbReference type="EMBL" id="AGCU01001559">
    <property type="status" value="NOT_ANNOTATED_CDS"/>
    <property type="molecule type" value="Genomic_DNA"/>
</dbReference>
<feature type="compositionally biased region" description="Polar residues" evidence="5">
    <location>
        <begin position="358"/>
        <end position="367"/>
    </location>
</feature>
<organism evidence="7 8">
    <name type="scientific">Pelodiscus sinensis</name>
    <name type="common">Chinese softshell turtle</name>
    <name type="synonym">Trionyx sinensis</name>
    <dbReference type="NCBI Taxonomy" id="13735"/>
    <lineage>
        <taxon>Eukaryota</taxon>
        <taxon>Metazoa</taxon>
        <taxon>Chordata</taxon>
        <taxon>Craniata</taxon>
        <taxon>Vertebrata</taxon>
        <taxon>Euteleostomi</taxon>
        <taxon>Archelosauria</taxon>
        <taxon>Testudinata</taxon>
        <taxon>Testudines</taxon>
        <taxon>Cryptodira</taxon>
        <taxon>Trionychia</taxon>
        <taxon>Trionychidae</taxon>
        <taxon>Pelodiscus</taxon>
    </lineage>
</organism>
<keyword evidence="4" id="KW-1015">Disulfide bond</keyword>
<evidence type="ECO:0000256" key="4">
    <source>
        <dbReference type="ARBA" id="ARBA00023157"/>
    </source>
</evidence>
<reference evidence="8" key="2">
    <citation type="journal article" date="2013" name="Nat. Genet.">
        <title>The draft genomes of soft-shell turtle and green sea turtle yield insights into the development and evolution of the turtle-specific body plan.</title>
        <authorList>
            <person name="Wang Z."/>
            <person name="Pascual-Anaya J."/>
            <person name="Zadissa A."/>
            <person name="Li W."/>
            <person name="Niimura Y."/>
            <person name="Huang Z."/>
            <person name="Li C."/>
            <person name="White S."/>
            <person name="Xiong Z."/>
            <person name="Fang D."/>
            <person name="Wang B."/>
            <person name="Ming Y."/>
            <person name="Chen Y."/>
            <person name="Zheng Y."/>
            <person name="Kuraku S."/>
            <person name="Pignatelli M."/>
            <person name="Herrero J."/>
            <person name="Beal K."/>
            <person name="Nozawa M."/>
            <person name="Li Q."/>
            <person name="Wang J."/>
            <person name="Zhang H."/>
            <person name="Yu L."/>
            <person name="Shigenobu S."/>
            <person name="Wang J."/>
            <person name="Liu J."/>
            <person name="Flicek P."/>
            <person name="Searle S."/>
            <person name="Wang J."/>
            <person name="Kuratani S."/>
            <person name="Yin Y."/>
            <person name="Aken B."/>
            <person name="Zhang G."/>
            <person name="Irie N."/>
        </authorList>
    </citation>
    <scope>NUCLEOTIDE SEQUENCE [LARGE SCALE GENOMIC DNA]</scope>
    <source>
        <strain evidence="8">Daiwa-1</strain>
    </source>
</reference>